<accession>A0A1Q9EUQ1</accession>
<dbReference type="AlphaFoldDB" id="A0A1Q9EUQ1"/>
<proteinExistence type="predicted"/>
<dbReference type="Proteomes" id="UP000186817">
    <property type="component" value="Unassembled WGS sequence"/>
</dbReference>
<protein>
    <submittedName>
        <fullName evidence="1">Uncharacterized protein</fullName>
    </submittedName>
</protein>
<name>A0A1Q9EUQ1_SYMMI</name>
<sequence length="459" mass="51055">MLDPWRTVSRCSAREAPCIRRSHVRVQSVPRPADQTFGSAYKNGWTLLAAVGCWPAGGSLYAAGVAKAKQVRHRHSSRATPSFVSRRASRDGGVVEFLVDGDTRQASGCRQAIEELQEGGRTVFTTVYYSFRGRLAWSRLEESPYICLCPVEAYGEGEEVDEIILERLSSEAQKADGACLALLAADTGYVDLVREIVSAKREIVVCVPRGAVSSVQAYQETGARVLPLGRIQEGPKVRAFLDPDGSGRVEMAEPWIAARREDQAAEELTSFLQEWGYRGERGYLVPSVAKFWFAHDLGRLTVFPAQAGCAAAYQKIKDASPGTSWMEYRNDLAFFLPVGKQDKFHDEQVNTQFGNQKAKSVYNGGGPFMIRDSENMVLEVLRRLGYLDEELNNDFTQAVDTFARMPENKYWLRKNCKAMPVPTDTKEQVNAKLRRAFLSNDTSGQWRVGPGFEDVAGVH</sequence>
<dbReference type="EMBL" id="LSRX01000065">
    <property type="protein sequence ID" value="OLQ11129.1"/>
    <property type="molecule type" value="Genomic_DNA"/>
</dbReference>
<gene>
    <name evidence="1" type="ORF">AK812_SmicGene5117</name>
</gene>
<keyword evidence="2" id="KW-1185">Reference proteome</keyword>
<evidence type="ECO:0000313" key="1">
    <source>
        <dbReference type="EMBL" id="OLQ11129.1"/>
    </source>
</evidence>
<dbReference type="OrthoDB" id="407686at2759"/>
<evidence type="ECO:0000313" key="2">
    <source>
        <dbReference type="Proteomes" id="UP000186817"/>
    </source>
</evidence>
<organism evidence="1 2">
    <name type="scientific">Symbiodinium microadriaticum</name>
    <name type="common">Dinoflagellate</name>
    <name type="synonym">Zooxanthella microadriatica</name>
    <dbReference type="NCBI Taxonomy" id="2951"/>
    <lineage>
        <taxon>Eukaryota</taxon>
        <taxon>Sar</taxon>
        <taxon>Alveolata</taxon>
        <taxon>Dinophyceae</taxon>
        <taxon>Suessiales</taxon>
        <taxon>Symbiodiniaceae</taxon>
        <taxon>Symbiodinium</taxon>
    </lineage>
</organism>
<reference evidence="1 2" key="1">
    <citation type="submission" date="2016-02" db="EMBL/GenBank/DDBJ databases">
        <title>Genome analysis of coral dinoflagellate symbionts highlights evolutionary adaptations to a symbiotic lifestyle.</title>
        <authorList>
            <person name="Aranda M."/>
            <person name="Li Y."/>
            <person name="Liew Y.J."/>
            <person name="Baumgarten S."/>
            <person name="Simakov O."/>
            <person name="Wilson M."/>
            <person name="Piel J."/>
            <person name="Ashoor H."/>
            <person name="Bougouffa S."/>
            <person name="Bajic V.B."/>
            <person name="Ryu T."/>
            <person name="Ravasi T."/>
            <person name="Bayer T."/>
            <person name="Micklem G."/>
            <person name="Kim H."/>
            <person name="Bhak J."/>
            <person name="Lajeunesse T.C."/>
            <person name="Voolstra C.R."/>
        </authorList>
    </citation>
    <scope>NUCLEOTIDE SEQUENCE [LARGE SCALE GENOMIC DNA]</scope>
    <source>
        <strain evidence="1 2">CCMP2467</strain>
    </source>
</reference>
<comment type="caution">
    <text evidence="1">The sequence shown here is derived from an EMBL/GenBank/DDBJ whole genome shotgun (WGS) entry which is preliminary data.</text>
</comment>